<organism evidence="1 2">
    <name type="scientific">Araneus ventricosus</name>
    <name type="common">Orbweaver spider</name>
    <name type="synonym">Epeira ventricosa</name>
    <dbReference type="NCBI Taxonomy" id="182803"/>
    <lineage>
        <taxon>Eukaryota</taxon>
        <taxon>Metazoa</taxon>
        <taxon>Ecdysozoa</taxon>
        <taxon>Arthropoda</taxon>
        <taxon>Chelicerata</taxon>
        <taxon>Arachnida</taxon>
        <taxon>Araneae</taxon>
        <taxon>Araneomorphae</taxon>
        <taxon>Entelegynae</taxon>
        <taxon>Araneoidea</taxon>
        <taxon>Araneidae</taxon>
        <taxon>Araneus</taxon>
    </lineage>
</organism>
<keyword evidence="2" id="KW-1185">Reference proteome</keyword>
<dbReference type="Proteomes" id="UP000499080">
    <property type="component" value="Unassembled WGS sequence"/>
</dbReference>
<dbReference type="AlphaFoldDB" id="A0A4Y2TNM1"/>
<evidence type="ECO:0000313" key="1">
    <source>
        <dbReference type="EMBL" id="GBO02229.1"/>
    </source>
</evidence>
<evidence type="ECO:0000313" key="2">
    <source>
        <dbReference type="Proteomes" id="UP000499080"/>
    </source>
</evidence>
<comment type="caution">
    <text evidence="1">The sequence shown here is derived from an EMBL/GenBank/DDBJ whole genome shotgun (WGS) entry which is preliminary data.</text>
</comment>
<dbReference type="EMBL" id="BGPR01030018">
    <property type="protein sequence ID" value="GBO02229.1"/>
    <property type="molecule type" value="Genomic_DNA"/>
</dbReference>
<name>A0A4Y2TNM1_ARAVE</name>
<protein>
    <submittedName>
        <fullName evidence="1">Uncharacterized protein</fullName>
    </submittedName>
</protein>
<proteinExistence type="predicted"/>
<reference evidence="1 2" key="1">
    <citation type="journal article" date="2019" name="Sci. Rep.">
        <title>Orb-weaving spider Araneus ventricosus genome elucidates the spidroin gene catalogue.</title>
        <authorList>
            <person name="Kono N."/>
            <person name="Nakamura H."/>
            <person name="Ohtoshi R."/>
            <person name="Moran D.A.P."/>
            <person name="Shinohara A."/>
            <person name="Yoshida Y."/>
            <person name="Fujiwara M."/>
            <person name="Mori M."/>
            <person name="Tomita M."/>
            <person name="Arakawa K."/>
        </authorList>
    </citation>
    <scope>NUCLEOTIDE SEQUENCE [LARGE SCALE GENOMIC DNA]</scope>
</reference>
<accession>A0A4Y2TNM1</accession>
<gene>
    <name evidence="1" type="ORF">AVEN_219956_1</name>
</gene>
<sequence length="83" mass="9587">MLFADSSPSIEYIRLRFVPQMQISVANSSKISRILLCNITQPSDDSLGLYGERHAPLHRIRLELTDSCSGLSEKRRKVNKRRW</sequence>